<keyword evidence="15" id="KW-1185">Reference proteome</keyword>
<dbReference type="InterPro" id="IPR050722">
    <property type="entry name" value="Pyruvate:ferred/Flavod_OxRd"/>
</dbReference>
<dbReference type="FunFam" id="3.30.70.20:FF:000022">
    <property type="entry name" value="Pyruvate:ferredoxin (Flavodoxin) oxidoreductase"/>
    <property type="match status" value="1"/>
</dbReference>
<dbReference type="Pfam" id="PF01558">
    <property type="entry name" value="POR"/>
    <property type="match status" value="1"/>
</dbReference>
<feature type="site" description="Important for catalytic activity" evidence="10">
    <location>
        <position position="77"/>
    </location>
</feature>
<feature type="region of interest" description="Disordered" evidence="12">
    <location>
        <begin position="1191"/>
        <end position="1217"/>
    </location>
</feature>
<sequence length="1217" mass="131221">MVERIASDQLPPAVSFERACIDGNEAAARVAHALSDVVAIYPITPASPMGEHADAWSAAGRANIWGTVPEVVEMQSEAGAAGALHGAVTKGVLGTTFTSSQGLLLMLPNMYKIAGELTPAVMHVAARTIATHALSIFGDHSDVMSARMTGWALLCASSVQEAHDFALVAHAAALRSRVPFLHFFDGFRTSHELNTVQLLRDDDLRALVRDEDVLAHRRRGLTPDRPVARGTAQNPDVFFQAREASNPYYDAVPAVVTELLDELALRTGRRYGLVDYIGAADAERVVVLMGSGVGATAETVEELNRRGERVGALVVRLYRPFPAAEFVAALPAGVRSIAVLDRCKEPGATGDPLHLDVVSALVDHRPGPLPNVVGGRYGLASKEFTPAMVKGVFDHLRRPNPARRFTVGIVDDVTHLSIPADPDFQMSTRAVSAVFIGLGSDGTVGANKNSIKIIGEGTDGYAQGYFVLDSRKSGSVTVSHLRFGPDEIRSTYLIDQADFVAVHQFTLLSSMRTVDLAKPGGVLLLNAPYPAEEVWEHLPVEVQEQIVDKRLQLYVVDAHRVAREVGLGGRINTVMQPCFFQLSGVLPAAEAIARIKASIEKTYAKRGTAVVERNIAAVDRALVELRPVAVPERVVGELHRMPPPPPDAPDFVRTVTAKMLAGQGDLLPVSALPVDGVWPTGTSRWEKRAIAQELPVWNPDICTDCGKCALVCPHTALRIKVFDPQQLTGAPPEFQSKDYRSRELPGWQLALQVAPDDCTGCGICVDVCPALSKTDPRHKAINMQPAREHRDRQRPNFEFFLQIPEAPRDKVRHDTVKGAVQLQPLFEFSGACSGCGETPYIRALTQLFGDRMVIANATGCSSIFGGNLPTSPYTKNADGRGSAWANSLFEDNAEFGLGMRLAWEQQHATARRYVEQLRDVIGAQLAEALLGADQSTEAGVVEQRARVMALKQVLDRPDGARSASARHLRSLADELVEKTFWIVGGDGWAYDIGYGGLDHVLASGRNVNVLILDSEVYSNTGGQASKATPRGACAKFAASGKSRAKKDLGAIAMTYGGVFVAQIAMGANEQQTIRALVQAQAWPGPSVVIAYATCIAHGIEMSTSMTHQKQAVASGYWPLYRYRPSEEAEGRPFALDSKAPTIPVADFAATETRFTMLARSDPERSEHLLTLAQADTDERWRYYSQLAGVTRTLPHGEDGDGDASDDTAPPAGGGSTS</sequence>
<dbReference type="InterPro" id="IPR017900">
    <property type="entry name" value="4Fe4S_Fe_S_CS"/>
</dbReference>
<evidence type="ECO:0000313" key="15">
    <source>
        <dbReference type="Proteomes" id="UP001143480"/>
    </source>
</evidence>
<dbReference type="Pfam" id="PF10371">
    <property type="entry name" value="EKR"/>
    <property type="match status" value="1"/>
</dbReference>
<dbReference type="Pfam" id="PF17147">
    <property type="entry name" value="PFOR_II"/>
    <property type="match status" value="1"/>
</dbReference>
<dbReference type="InterPro" id="IPR009014">
    <property type="entry name" value="Transketo_C/PFOR_II"/>
</dbReference>
<dbReference type="Pfam" id="PF02775">
    <property type="entry name" value="TPP_enzyme_C"/>
    <property type="match status" value="1"/>
</dbReference>
<dbReference type="Gene3D" id="3.40.50.920">
    <property type="match status" value="1"/>
</dbReference>
<evidence type="ECO:0000256" key="6">
    <source>
        <dbReference type="ARBA" id="ARBA00023002"/>
    </source>
</evidence>
<dbReference type="SUPFAM" id="SSF54862">
    <property type="entry name" value="4Fe-4S ferredoxins"/>
    <property type="match status" value="1"/>
</dbReference>
<dbReference type="GO" id="GO:0051539">
    <property type="term" value="F:4 iron, 4 sulfur cluster binding"/>
    <property type="evidence" value="ECO:0007669"/>
    <property type="project" value="UniProtKB-KW"/>
</dbReference>
<dbReference type="InterPro" id="IPR011895">
    <property type="entry name" value="Pyrv_flavodox_OxRed"/>
</dbReference>
<evidence type="ECO:0000256" key="2">
    <source>
        <dbReference type="ARBA" id="ARBA00022448"/>
    </source>
</evidence>
<dbReference type="InterPro" id="IPR019456">
    <property type="entry name" value="Pyrv-flavodox_OxRtase_EKR"/>
</dbReference>
<dbReference type="GO" id="GO:0005506">
    <property type="term" value="F:iron ion binding"/>
    <property type="evidence" value="ECO:0007669"/>
    <property type="project" value="InterPro"/>
</dbReference>
<dbReference type="CDD" id="cd07034">
    <property type="entry name" value="TPP_PYR_PFOR_IOR-alpha_like"/>
    <property type="match status" value="1"/>
</dbReference>
<keyword evidence="8 11" id="KW-0411">Iron-sulfur</keyword>
<accession>A0A9W6NPW4</accession>
<comment type="similarity">
    <text evidence="1 9">Belongs to the pyruvate:ferredoxin/flavodoxin oxidoreductase family.</text>
</comment>
<keyword evidence="14" id="KW-0670">Pyruvate</keyword>
<comment type="cofactor">
    <cofactor evidence="11">
        <name>[4Fe-4S] cluster</name>
        <dbReference type="ChEBI" id="CHEBI:49883"/>
    </cofactor>
    <text evidence="11">Binds 3 [4Fe-4S] clusters per subunit.</text>
</comment>
<evidence type="ECO:0000259" key="13">
    <source>
        <dbReference type="PROSITE" id="PS51379"/>
    </source>
</evidence>
<proteinExistence type="inferred from homology"/>
<dbReference type="Proteomes" id="UP001143480">
    <property type="component" value="Unassembled WGS sequence"/>
</dbReference>
<feature type="binding site" evidence="11">
    <location>
        <position position="708"/>
    </location>
    <ligand>
        <name>[4Fe-4S] cluster</name>
        <dbReference type="ChEBI" id="CHEBI:49883"/>
        <label>1</label>
    </ligand>
</feature>
<dbReference type="GO" id="GO:0022900">
    <property type="term" value="P:electron transport chain"/>
    <property type="evidence" value="ECO:0007669"/>
    <property type="project" value="InterPro"/>
</dbReference>
<dbReference type="GO" id="GO:0030976">
    <property type="term" value="F:thiamine pyrophosphate binding"/>
    <property type="evidence" value="ECO:0007669"/>
    <property type="project" value="InterPro"/>
</dbReference>
<keyword evidence="4 11" id="KW-0479">Metal-binding</keyword>
<keyword evidence="6 9" id="KW-0560">Oxidoreductase</keyword>
<name>A0A9W6NPW4_9ACTN</name>
<keyword evidence="7 11" id="KW-0408">Iron</keyword>
<evidence type="ECO:0000256" key="11">
    <source>
        <dbReference type="PIRSR" id="PIRSR000159-50"/>
    </source>
</evidence>
<dbReference type="GO" id="GO:0016903">
    <property type="term" value="F:oxidoreductase activity, acting on the aldehyde or oxo group of donors"/>
    <property type="evidence" value="ECO:0007669"/>
    <property type="project" value="InterPro"/>
</dbReference>
<dbReference type="NCBIfam" id="TIGR02176">
    <property type="entry name" value="pyruv_ox_red"/>
    <property type="match status" value="1"/>
</dbReference>
<feature type="binding site" evidence="11">
    <location>
        <position position="860"/>
    </location>
    <ligand>
        <name>[4Fe-4S] cluster</name>
        <dbReference type="ChEBI" id="CHEBI:49883"/>
        <label>3</label>
    </ligand>
</feature>
<keyword evidence="3 11" id="KW-0004">4Fe-4S</keyword>
<dbReference type="PANTHER" id="PTHR32154:SF0">
    <property type="entry name" value="PYRUVATE-FLAVODOXIN OXIDOREDUCTASE-RELATED"/>
    <property type="match status" value="1"/>
</dbReference>
<feature type="site" description="Important for catalytic activity" evidence="10">
    <location>
        <position position="127"/>
    </location>
</feature>
<reference evidence="14" key="2">
    <citation type="submission" date="2023-01" db="EMBL/GenBank/DDBJ databases">
        <authorList>
            <person name="Sun Q."/>
            <person name="Evtushenko L."/>
        </authorList>
    </citation>
    <scope>NUCLEOTIDE SEQUENCE</scope>
    <source>
        <strain evidence="14">VKM Ac-1321</strain>
    </source>
</reference>
<feature type="binding site" evidence="11">
    <location>
        <position position="758"/>
    </location>
    <ligand>
        <name>[4Fe-4S] cluster</name>
        <dbReference type="ChEBI" id="CHEBI:49883"/>
        <label>2</label>
    </ligand>
</feature>
<dbReference type="FunFam" id="3.40.920.10:FF:000001">
    <property type="entry name" value="Pyruvate:ferredoxin (Flavodoxin) oxidoreductase"/>
    <property type="match status" value="1"/>
</dbReference>
<dbReference type="Gene3D" id="4.10.780.10">
    <property type="entry name" value="Pyruvate-flavodoxin oxidoreductase, EKR domain"/>
    <property type="match status" value="1"/>
</dbReference>
<dbReference type="Pfam" id="PF01855">
    <property type="entry name" value="POR_N"/>
    <property type="match status" value="1"/>
</dbReference>
<organism evidence="14 15">
    <name type="scientific">Dactylosporangium matsuzakiense</name>
    <dbReference type="NCBI Taxonomy" id="53360"/>
    <lineage>
        <taxon>Bacteria</taxon>
        <taxon>Bacillati</taxon>
        <taxon>Actinomycetota</taxon>
        <taxon>Actinomycetes</taxon>
        <taxon>Micromonosporales</taxon>
        <taxon>Micromonosporaceae</taxon>
        <taxon>Dactylosporangium</taxon>
    </lineage>
</organism>
<dbReference type="PROSITE" id="PS51379">
    <property type="entry name" value="4FE4S_FER_2"/>
    <property type="match status" value="2"/>
</dbReference>
<dbReference type="PIRSF" id="PIRSF000159">
    <property type="entry name" value="NifJ"/>
    <property type="match status" value="1"/>
</dbReference>
<dbReference type="GO" id="GO:0000287">
    <property type="term" value="F:magnesium ion binding"/>
    <property type="evidence" value="ECO:0007669"/>
    <property type="project" value="UniProtKB-ARBA"/>
</dbReference>
<dbReference type="PANTHER" id="PTHR32154">
    <property type="entry name" value="PYRUVATE-FLAVODOXIN OXIDOREDUCTASE-RELATED"/>
    <property type="match status" value="1"/>
</dbReference>
<evidence type="ECO:0000256" key="5">
    <source>
        <dbReference type="ARBA" id="ARBA00022982"/>
    </source>
</evidence>
<dbReference type="FunFam" id="3.40.50.970:FF:000012">
    <property type="entry name" value="Pyruvate:ferredoxin (Flavodoxin) oxidoreductase"/>
    <property type="match status" value="1"/>
</dbReference>
<feature type="binding site" evidence="11">
    <location>
        <position position="768"/>
    </location>
    <ligand>
        <name>[4Fe-4S] cluster</name>
        <dbReference type="ChEBI" id="CHEBI:49883"/>
        <label>1</label>
    </ligand>
</feature>
<feature type="binding site" evidence="11">
    <location>
        <position position="761"/>
    </location>
    <ligand>
        <name>[4Fe-4S] cluster</name>
        <dbReference type="ChEBI" id="CHEBI:49883"/>
        <label>2</label>
    </ligand>
</feature>
<dbReference type="SUPFAM" id="SSF52922">
    <property type="entry name" value="TK C-terminal domain-like"/>
    <property type="match status" value="1"/>
</dbReference>
<feature type="domain" description="4Fe-4S ferredoxin-type" evidence="13">
    <location>
        <begin position="693"/>
        <end position="722"/>
    </location>
</feature>
<dbReference type="InterPro" id="IPR019752">
    <property type="entry name" value="Pyrv/ketoisovalerate_OxRed_cat"/>
</dbReference>
<evidence type="ECO:0000256" key="1">
    <source>
        <dbReference type="ARBA" id="ARBA00009032"/>
    </source>
</evidence>
<dbReference type="EMBL" id="BSFP01000047">
    <property type="protein sequence ID" value="GLL04631.1"/>
    <property type="molecule type" value="Genomic_DNA"/>
</dbReference>
<dbReference type="CDD" id="cd03377">
    <property type="entry name" value="TPP_PFOR_PNO"/>
    <property type="match status" value="1"/>
</dbReference>
<evidence type="ECO:0000256" key="9">
    <source>
        <dbReference type="PIRNR" id="PIRNR000159"/>
    </source>
</evidence>
<reference evidence="14" key="1">
    <citation type="journal article" date="2014" name="Int. J. Syst. Evol. Microbiol.">
        <title>Complete genome sequence of Corynebacterium casei LMG S-19264T (=DSM 44701T), isolated from a smear-ripened cheese.</title>
        <authorList>
            <consortium name="US DOE Joint Genome Institute (JGI-PGF)"/>
            <person name="Walter F."/>
            <person name="Albersmeier A."/>
            <person name="Kalinowski J."/>
            <person name="Ruckert C."/>
        </authorList>
    </citation>
    <scope>NUCLEOTIDE SEQUENCE</scope>
    <source>
        <strain evidence="14">VKM Ac-1321</strain>
    </source>
</reference>
<feature type="site" description="Important for catalytic activity" evidence="10">
    <location>
        <position position="1019"/>
    </location>
</feature>
<dbReference type="FunFam" id="3.40.50.920:FF:000007">
    <property type="entry name" value="Pyruvate:ferredoxin (Flavodoxin) oxidoreductase"/>
    <property type="match status" value="1"/>
</dbReference>
<dbReference type="InterPro" id="IPR029061">
    <property type="entry name" value="THDP-binding"/>
</dbReference>
<comment type="caution">
    <text evidence="14">The sequence shown here is derived from an EMBL/GenBank/DDBJ whole genome shotgun (WGS) entry which is preliminary data.</text>
</comment>
<gene>
    <name evidence="14" type="ORF">GCM10017581_063780</name>
</gene>
<keyword evidence="5 9" id="KW-0249">Electron transport</keyword>
<dbReference type="InterPro" id="IPR033412">
    <property type="entry name" value="PFOR_II"/>
</dbReference>
<dbReference type="InterPro" id="IPR002880">
    <property type="entry name" value="Pyrv_Fd/Flavodoxin_OxRdtase_N"/>
</dbReference>
<dbReference type="InterPro" id="IPR011766">
    <property type="entry name" value="TPP_enzyme_TPP-bd"/>
</dbReference>
<dbReference type="Gene3D" id="3.40.50.970">
    <property type="match status" value="2"/>
</dbReference>
<dbReference type="SUPFAM" id="SSF53323">
    <property type="entry name" value="Pyruvate-ferredoxin oxidoreductase, PFOR, domain III"/>
    <property type="match status" value="1"/>
</dbReference>
<feature type="binding site" evidence="11">
    <location>
        <position position="764"/>
    </location>
    <ligand>
        <name>[4Fe-4S] cluster</name>
        <dbReference type="ChEBI" id="CHEBI:49883"/>
        <label>2</label>
    </ligand>
</feature>
<dbReference type="GO" id="GO:0006979">
    <property type="term" value="P:response to oxidative stress"/>
    <property type="evidence" value="ECO:0007669"/>
    <property type="project" value="TreeGrafter"/>
</dbReference>
<protein>
    <submittedName>
        <fullName evidence="14">Pyruvate-flavodoxin oxidoreductase</fullName>
    </submittedName>
</protein>
<dbReference type="InterPro" id="IPR017896">
    <property type="entry name" value="4Fe4S_Fe-S-bd"/>
</dbReference>
<evidence type="ECO:0000256" key="8">
    <source>
        <dbReference type="ARBA" id="ARBA00023014"/>
    </source>
</evidence>
<evidence type="ECO:0000256" key="3">
    <source>
        <dbReference type="ARBA" id="ARBA00022485"/>
    </source>
</evidence>
<evidence type="ECO:0000313" key="14">
    <source>
        <dbReference type="EMBL" id="GLL04631.1"/>
    </source>
</evidence>
<dbReference type="InterPro" id="IPR002869">
    <property type="entry name" value="Pyrv_flavodox_OxRed_cen"/>
</dbReference>
<evidence type="ECO:0000256" key="7">
    <source>
        <dbReference type="ARBA" id="ARBA00023004"/>
    </source>
</evidence>
<feature type="domain" description="4Fe-4S ferredoxin-type" evidence="13">
    <location>
        <begin position="749"/>
        <end position="776"/>
    </location>
</feature>
<dbReference type="SUPFAM" id="SSF52518">
    <property type="entry name" value="Thiamin diphosphate-binding fold (THDP-binding)"/>
    <property type="match status" value="2"/>
</dbReference>
<dbReference type="AlphaFoldDB" id="A0A9W6NPW4"/>
<dbReference type="Pfam" id="PF12838">
    <property type="entry name" value="Fer4_7"/>
    <property type="match status" value="1"/>
</dbReference>
<keyword evidence="2 9" id="KW-0813">Transport</keyword>
<dbReference type="Gene3D" id="3.30.70.20">
    <property type="match status" value="1"/>
</dbReference>
<evidence type="ECO:0000256" key="10">
    <source>
        <dbReference type="PIRSR" id="PIRSR000159-2"/>
    </source>
</evidence>
<feature type="binding site" evidence="11">
    <location>
        <position position="712"/>
    </location>
    <ligand>
        <name>[4Fe-4S] cluster</name>
        <dbReference type="ChEBI" id="CHEBI:49883"/>
        <label>2</label>
    </ligand>
</feature>
<feature type="binding site" evidence="11">
    <location>
        <position position="1094"/>
    </location>
    <ligand>
        <name>[4Fe-4S] cluster</name>
        <dbReference type="ChEBI" id="CHEBI:49883"/>
        <label>3</label>
    </ligand>
</feature>
<feature type="binding site" evidence="11">
    <location>
        <position position="705"/>
    </location>
    <ligand>
        <name>[4Fe-4S] cluster</name>
        <dbReference type="ChEBI" id="CHEBI:49883"/>
        <label>1</label>
    </ligand>
</feature>
<dbReference type="InterPro" id="IPR037112">
    <property type="entry name" value="Pyrv-flavodox_OxR_EKR_sf"/>
</dbReference>
<dbReference type="PROSITE" id="PS00198">
    <property type="entry name" value="4FE4S_FER_1"/>
    <property type="match status" value="2"/>
</dbReference>
<feature type="site" description="Important for catalytic activity" evidence="10">
    <location>
        <position position="44"/>
    </location>
</feature>
<feature type="binding site" evidence="11">
    <location>
        <position position="702"/>
    </location>
    <ligand>
        <name>[4Fe-4S] cluster</name>
        <dbReference type="ChEBI" id="CHEBI:49883"/>
        <label>1</label>
    </ligand>
</feature>
<feature type="binding site" evidence="11">
    <location>
        <position position="835"/>
    </location>
    <ligand>
        <name>[4Fe-4S] cluster</name>
        <dbReference type="ChEBI" id="CHEBI:49883"/>
        <label>3</label>
    </ligand>
</feature>
<dbReference type="Gene3D" id="3.40.920.10">
    <property type="entry name" value="Pyruvate-ferredoxin oxidoreductase, PFOR, domain III"/>
    <property type="match status" value="1"/>
</dbReference>
<feature type="binding site" evidence="11">
    <location>
        <position position="832"/>
    </location>
    <ligand>
        <name>[4Fe-4S] cluster</name>
        <dbReference type="ChEBI" id="CHEBI:49883"/>
        <label>3</label>
    </ligand>
</feature>
<evidence type="ECO:0000256" key="12">
    <source>
        <dbReference type="SAM" id="MobiDB-lite"/>
    </source>
</evidence>
<dbReference type="SMART" id="SM00890">
    <property type="entry name" value="EKR"/>
    <property type="match status" value="1"/>
</dbReference>
<evidence type="ECO:0000256" key="4">
    <source>
        <dbReference type="ARBA" id="ARBA00022723"/>
    </source>
</evidence>